<keyword evidence="3" id="KW-1185">Reference proteome</keyword>
<feature type="compositionally biased region" description="Polar residues" evidence="1">
    <location>
        <begin position="70"/>
        <end position="87"/>
    </location>
</feature>
<dbReference type="EMBL" id="KZ826358">
    <property type="protein sequence ID" value="PYI05383.1"/>
    <property type="molecule type" value="Genomic_DNA"/>
</dbReference>
<feature type="compositionally biased region" description="Basic and acidic residues" evidence="1">
    <location>
        <begin position="88"/>
        <end position="97"/>
    </location>
</feature>
<evidence type="ECO:0008006" key="4">
    <source>
        <dbReference type="Google" id="ProtNLM"/>
    </source>
</evidence>
<proteinExistence type="predicted"/>
<dbReference type="PANTHER" id="PTHR42695:SF6">
    <property type="entry name" value="GLUTAMINE AMIDOTRANSFERASE DOMAIN-CONTAINING PROTEIN"/>
    <property type="match status" value="1"/>
</dbReference>
<dbReference type="OrthoDB" id="1669814at2759"/>
<evidence type="ECO:0000256" key="1">
    <source>
        <dbReference type="SAM" id="MobiDB-lite"/>
    </source>
</evidence>
<sequence>MRPKKKTIHIAILDVDVPVPNVYTTRGLYSTQFHSLLTAASSRLTQQTPSQETRIHTTAFDALGGQLPSFSSLTTTPIPTSHSNTNTGKEEEKERNEISPLSIPITAILITGSVASVYDPSLPWVPPIIDFVRTVYERYPHVKIFGSCFGHQLIAHALLSNPPPTKETSNSSRSDVRVECCPLGMEVGLERVQLNCGFVDAFPCLNNKQELKLQMIHGDWVSSSLLFTSEEGEEEEEEGEGKGEAPALPAPWLNVGSTDQCPIQGLYCPGRVLSYQGHFEFDSFVNRETCVEFGRRLGWKEEMVKRYVGAIGEVDGNGDDSKLAAEVVVRFLAGEDEGHTGTEKDLNRAPEKSIGVGEWVGGLIGGLIGQLVWSTKE</sequence>
<dbReference type="GO" id="GO:0005634">
    <property type="term" value="C:nucleus"/>
    <property type="evidence" value="ECO:0007669"/>
    <property type="project" value="TreeGrafter"/>
</dbReference>
<dbReference type="PANTHER" id="PTHR42695">
    <property type="entry name" value="GLUTAMINE AMIDOTRANSFERASE YLR126C-RELATED"/>
    <property type="match status" value="1"/>
</dbReference>
<dbReference type="InterPro" id="IPR029062">
    <property type="entry name" value="Class_I_gatase-like"/>
</dbReference>
<name>A0A319FFA1_ASPSB</name>
<dbReference type="InterPro" id="IPR044992">
    <property type="entry name" value="ChyE-like"/>
</dbReference>
<dbReference type="STRING" id="1448318.A0A319FFA1"/>
<protein>
    <recommendedName>
        <fullName evidence="4">Class I glutamine amidotransferase-like protein</fullName>
    </recommendedName>
</protein>
<dbReference type="Gene3D" id="3.40.50.880">
    <property type="match status" value="1"/>
</dbReference>
<evidence type="ECO:0000313" key="3">
    <source>
        <dbReference type="Proteomes" id="UP000248423"/>
    </source>
</evidence>
<dbReference type="VEuPathDB" id="FungiDB:BO78DRAFT_461937"/>
<evidence type="ECO:0000313" key="2">
    <source>
        <dbReference type="EMBL" id="PYI05383.1"/>
    </source>
</evidence>
<dbReference type="AlphaFoldDB" id="A0A319FFA1"/>
<gene>
    <name evidence="2" type="ORF">BO78DRAFT_461937</name>
</gene>
<organism evidence="2 3">
    <name type="scientific">Aspergillus sclerotiicarbonarius (strain CBS 121057 / IBT 28362)</name>
    <dbReference type="NCBI Taxonomy" id="1448318"/>
    <lineage>
        <taxon>Eukaryota</taxon>
        <taxon>Fungi</taxon>
        <taxon>Dikarya</taxon>
        <taxon>Ascomycota</taxon>
        <taxon>Pezizomycotina</taxon>
        <taxon>Eurotiomycetes</taxon>
        <taxon>Eurotiomycetidae</taxon>
        <taxon>Eurotiales</taxon>
        <taxon>Aspergillaceae</taxon>
        <taxon>Aspergillus</taxon>
        <taxon>Aspergillus subgen. Circumdati</taxon>
    </lineage>
</organism>
<dbReference type="Proteomes" id="UP000248423">
    <property type="component" value="Unassembled WGS sequence"/>
</dbReference>
<accession>A0A319FFA1</accession>
<feature type="region of interest" description="Disordered" evidence="1">
    <location>
        <begin position="70"/>
        <end position="97"/>
    </location>
</feature>
<reference evidence="2 3" key="1">
    <citation type="submission" date="2018-02" db="EMBL/GenBank/DDBJ databases">
        <title>The genomes of Aspergillus section Nigri reveals drivers in fungal speciation.</title>
        <authorList>
            <consortium name="DOE Joint Genome Institute"/>
            <person name="Vesth T.C."/>
            <person name="Nybo J."/>
            <person name="Theobald S."/>
            <person name="Brandl J."/>
            <person name="Frisvad J.C."/>
            <person name="Nielsen K.F."/>
            <person name="Lyhne E.K."/>
            <person name="Kogle M.E."/>
            <person name="Kuo A."/>
            <person name="Riley R."/>
            <person name="Clum A."/>
            <person name="Nolan M."/>
            <person name="Lipzen A."/>
            <person name="Salamov A."/>
            <person name="Henrissat B."/>
            <person name="Wiebenga A."/>
            <person name="De vries R.P."/>
            <person name="Grigoriev I.V."/>
            <person name="Mortensen U.H."/>
            <person name="Andersen M.R."/>
            <person name="Baker S.E."/>
        </authorList>
    </citation>
    <scope>NUCLEOTIDE SEQUENCE [LARGE SCALE GENOMIC DNA]</scope>
    <source>
        <strain evidence="2 3">CBS 121057</strain>
    </source>
</reference>
<dbReference type="GO" id="GO:0005829">
    <property type="term" value="C:cytosol"/>
    <property type="evidence" value="ECO:0007669"/>
    <property type="project" value="TreeGrafter"/>
</dbReference>
<dbReference type="SUPFAM" id="SSF52317">
    <property type="entry name" value="Class I glutamine amidotransferase-like"/>
    <property type="match status" value="1"/>
</dbReference>